<dbReference type="AlphaFoldDB" id="A0AAU3HP31"/>
<name>A0AAU3HP31_9ACTN</name>
<dbReference type="EMBL" id="CP109546">
    <property type="protein sequence ID" value="WTZ06735.1"/>
    <property type="molecule type" value="Genomic_DNA"/>
</dbReference>
<evidence type="ECO:0000256" key="2">
    <source>
        <dbReference type="SAM" id="Phobius"/>
    </source>
</evidence>
<feature type="transmembrane region" description="Helical" evidence="2">
    <location>
        <begin position="269"/>
        <end position="291"/>
    </location>
</feature>
<keyword evidence="2" id="KW-1133">Transmembrane helix</keyword>
<feature type="region of interest" description="Disordered" evidence="1">
    <location>
        <begin position="296"/>
        <end position="327"/>
    </location>
</feature>
<feature type="transmembrane region" description="Helical" evidence="2">
    <location>
        <begin position="168"/>
        <end position="186"/>
    </location>
</feature>
<organism evidence="3">
    <name type="scientific">Streptomyces sp. NBC_01393</name>
    <dbReference type="NCBI Taxonomy" id="2903851"/>
    <lineage>
        <taxon>Bacteria</taxon>
        <taxon>Bacillati</taxon>
        <taxon>Actinomycetota</taxon>
        <taxon>Actinomycetes</taxon>
        <taxon>Kitasatosporales</taxon>
        <taxon>Streptomycetaceae</taxon>
        <taxon>Streptomyces</taxon>
    </lineage>
</organism>
<proteinExistence type="predicted"/>
<feature type="compositionally biased region" description="Pro residues" evidence="1">
    <location>
        <begin position="304"/>
        <end position="315"/>
    </location>
</feature>
<keyword evidence="2" id="KW-0812">Transmembrane</keyword>
<evidence type="ECO:0008006" key="4">
    <source>
        <dbReference type="Google" id="ProtNLM"/>
    </source>
</evidence>
<reference evidence="3" key="1">
    <citation type="submission" date="2022-10" db="EMBL/GenBank/DDBJ databases">
        <title>The complete genomes of actinobacterial strains from the NBC collection.</title>
        <authorList>
            <person name="Joergensen T.S."/>
            <person name="Alvarez Arevalo M."/>
            <person name="Sterndorff E.B."/>
            <person name="Faurdal D."/>
            <person name="Vuksanovic O."/>
            <person name="Mourched A.-S."/>
            <person name="Charusanti P."/>
            <person name="Shaw S."/>
            <person name="Blin K."/>
            <person name="Weber T."/>
        </authorList>
    </citation>
    <scope>NUCLEOTIDE SEQUENCE</scope>
    <source>
        <strain evidence="3">NBC_01393</strain>
    </source>
</reference>
<evidence type="ECO:0000313" key="3">
    <source>
        <dbReference type="EMBL" id="WTZ06735.1"/>
    </source>
</evidence>
<evidence type="ECO:0000256" key="1">
    <source>
        <dbReference type="SAM" id="MobiDB-lite"/>
    </source>
</evidence>
<gene>
    <name evidence="3" type="ORF">OG699_01000</name>
</gene>
<keyword evidence="2" id="KW-0472">Membrane</keyword>
<feature type="region of interest" description="Disordered" evidence="1">
    <location>
        <begin position="137"/>
        <end position="161"/>
    </location>
</feature>
<sequence>MSATMTSSTKRSSTLLATYRVSVEQARFYFREPLAGGYLLAAEHLAESLDPPERTAALGRVVDGFIQAATNISGAAPDAEPPTEAPQDTSTGLQPARKLASDQLRSAICLGRLTGRTMLRMSQLWCAQGLPRVLRSGHHGGPSATRGGWGMSEGGDVLDGQPEQDGPAWWLALACLVGLLLAYVVLTNFTGELRAALWGEPGTVTEARCRTYDNTVANAGTSTSCSGTFTSDDGNSSFDVTVEGDIRSQPVRAWLVDGTSGTAYVSPTLWTGVLPVGLSLLLAGVPAVVTVEHARRVRTQRPRSAPPARPGPQWPAPSADDPGISGF</sequence>
<accession>A0AAU3HP31</accession>
<feature type="region of interest" description="Disordered" evidence="1">
    <location>
        <begin position="74"/>
        <end position="98"/>
    </location>
</feature>
<protein>
    <recommendedName>
        <fullName evidence="4">Integral membrane protein</fullName>
    </recommendedName>
</protein>